<dbReference type="Pfam" id="PF07995">
    <property type="entry name" value="GSDH"/>
    <property type="match status" value="1"/>
</dbReference>
<dbReference type="Proteomes" id="UP001596142">
    <property type="component" value="Unassembled WGS sequence"/>
</dbReference>
<dbReference type="RefSeq" id="WP_385942937.1">
    <property type="nucleotide sequence ID" value="NZ_JBHSOZ010000010.1"/>
</dbReference>
<dbReference type="EMBL" id="JBHSOZ010000010">
    <property type="protein sequence ID" value="MFC5714302.1"/>
    <property type="molecule type" value="Genomic_DNA"/>
</dbReference>
<dbReference type="SUPFAM" id="SSF50952">
    <property type="entry name" value="Soluble quinoprotein glucose dehydrogenase"/>
    <property type="match status" value="1"/>
</dbReference>
<accession>A0ABW0YS36</accession>
<feature type="domain" description="Glucose/Sorbosone dehydrogenase" evidence="2">
    <location>
        <begin position="55"/>
        <end position="346"/>
    </location>
</feature>
<proteinExistence type="predicted"/>
<reference evidence="4" key="1">
    <citation type="journal article" date="2019" name="Int. J. Syst. Evol. Microbiol.">
        <title>The Global Catalogue of Microorganisms (GCM) 10K type strain sequencing project: providing services to taxonomists for standard genome sequencing and annotation.</title>
        <authorList>
            <consortium name="The Broad Institute Genomics Platform"/>
            <consortium name="The Broad Institute Genome Sequencing Center for Infectious Disease"/>
            <person name="Wu L."/>
            <person name="Ma J."/>
        </authorList>
    </citation>
    <scope>NUCLEOTIDE SEQUENCE [LARGE SCALE GENOMIC DNA]</scope>
    <source>
        <strain evidence="4">CECT 7184</strain>
    </source>
</reference>
<evidence type="ECO:0000256" key="1">
    <source>
        <dbReference type="SAM" id="MobiDB-lite"/>
    </source>
</evidence>
<evidence type="ECO:0000259" key="2">
    <source>
        <dbReference type="Pfam" id="PF07995"/>
    </source>
</evidence>
<dbReference type="PANTHER" id="PTHR19328:SF13">
    <property type="entry name" value="HIPL1 PROTEIN"/>
    <property type="match status" value="1"/>
</dbReference>
<feature type="region of interest" description="Disordered" evidence="1">
    <location>
        <begin position="23"/>
        <end position="42"/>
    </location>
</feature>
<comment type="caution">
    <text evidence="3">The sequence shown here is derived from an EMBL/GenBank/DDBJ whole genome shotgun (WGS) entry which is preliminary data.</text>
</comment>
<sequence>MNRAVYGALLLVVLITGCNGEETESVQDADEEGVNDESAESVSEDLQIQAEVEDLNIPWSINKVNDTFYISEREGAIAVIENGVINREDIDLQQAFTHEGEGGLLGFVLHPEFEENNQAFLYYTYLEDGLKNRIVIVERDNGEWTEKGVIKDNIPGDSIHNGGRLAIGPDGYLYATTGDASEPDLAQDENNLAGSILRLTLDGDVPEDNPFEGSAVFSYGHRNPQGLSWDSEGTMYSTEHGPVGEDEINRIEAGNNYGWPLISGDETEEGMEEPLLQSGEDTWAPSGSAMINDRYLLVTGLRGEALFGVDVEEETIERLFEGEGRLRDVFIEEETVYIITNNTDGRGEPQEGDDRLVRIDNFFQD</sequence>
<keyword evidence="4" id="KW-1185">Reference proteome</keyword>
<name>A0ABW0YS36_9BACI</name>
<evidence type="ECO:0000313" key="4">
    <source>
        <dbReference type="Proteomes" id="UP001596142"/>
    </source>
</evidence>
<dbReference type="PANTHER" id="PTHR19328">
    <property type="entry name" value="HEDGEHOG-INTERACTING PROTEIN"/>
    <property type="match status" value="1"/>
</dbReference>
<dbReference type="InterPro" id="IPR011042">
    <property type="entry name" value="6-blade_b-propeller_TolB-like"/>
</dbReference>
<evidence type="ECO:0000313" key="3">
    <source>
        <dbReference type="EMBL" id="MFC5714302.1"/>
    </source>
</evidence>
<dbReference type="Gene3D" id="2.120.10.30">
    <property type="entry name" value="TolB, C-terminal domain"/>
    <property type="match status" value="1"/>
</dbReference>
<protein>
    <submittedName>
        <fullName evidence="3">PQQ-dependent sugar dehydrogenase</fullName>
    </submittedName>
</protein>
<dbReference type="InterPro" id="IPR012938">
    <property type="entry name" value="Glc/Sorbosone_DH"/>
</dbReference>
<dbReference type="InterPro" id="IPR011041">
    <property type="entry name" value="Quinoprot_gluc/sorb_DH_b-prop"/>
</dbReference>
<gene>
    <name evidence="3" type="ORF">ACFPU1_16245</name>
</gene>
<organism evidence="3 4">
    <name type="scientific">Thalassorhabdus alkalitolerans</name>
    <dbReference type="NCBI Taxonomy" id="2282697"/>
    <lineage>
        <taxon>Bacteria</taxon>
        <taxon>Bacillati</taxon>
        <taxon>Bacillota</taxon>
        <taxon>Bacilli</taxon>
        <taxon>Bacillales</taxon>
        <taxon>Bacillaceae</taxon>
        <taxon>Thalassorhabdus</taxon>
    </lineage>
</organism>
<dbReference type="PROSITE" id="PS51257">
    <property type="entry name" value="PROKAR_LIPOPROTEIN"/>
    <property type="match status" value="1"/>
</dbReference>